<keyword evidence="1" id="KW-1133">Transmembrane helix</keyword>
<dbReference type="AlphaFoldDB" id="A0A151JT61"/>
<gene>
    <name evidence="2" type="ORF">ALC56_14988</name>
</gene>
<feature type="transmembrane region" description="Helical" evidence="1">
    <location>
        <begin position="65"/>
        <end position="83"/>
    </location>
</feature>
<feature type="transmembrane region" description="Helical" evidence="1">
    <location>
        <begin position="90"/>
        <end position="107"/>
    </location>
</feature>
<accession>A0A151JT61</accession>
<organism evidence="2 3">
    <name type="scientific">Trachymyrmex septentrionalis</name>
    <dbReference type="NCBI Taxonomy" id="34720"/>
    <lineage>
        <taxon>Eukaryota</taxon>
        <taxon>Metazoa</taxon>
        <taxon>Ecdysozoa</taxon>
        <taxon>Arthropoda</taxon>
        <taxon>Hexapoda</taxon>
        <taxon>Insecta</taxon>
        <taxon>Pterygota</taxon>
        <taxon>Neoptera</taxon>
        <taxon>Endopterygota</taxon>
        <taxon>Hymenoptera</taxon>
        <taxon>Apocrita</taxon>
        <taxon>Aculeata</taxon>
        <taxon>Formicoidea</taxon>
        <taxon>Formicidae</taxon>
        <taxon>Myrmicinae</taxon>
        <taxon>Trachymyrmex</taxon>
    </lineage>
</organism>
<protein>
    <submittedName>
        <fullName evidence="2">Uncharacterized protein</fullName>
    </submittedName>
</protein>
<dbReference type="EMBL" id="KQ981999">
    <property type="protein sequence ID" value="KYN30710.1"/>
    <property type="molecule type" value="Genomic_DNA"/>
</dbReference>
<proteinExistence type="predicted"/>
<keyword evidence="3" id="KW-1185">Reference proteome</keyword>
<name>A0A151JT61_9HYME</name>
<reference evidence="2 3" key="1">
    <citation type="submission" date="2016-03" db="EMBL/GenBank/DDBJ databases">
        <title>Trachymyrmex septentrionalis WGS genome.</title>
        <authorList>
            <person name="Nygaard S."/>
            <person name="Hu H."/>
            <person name="Boomsma J."/>
            <person name="Zhang G."/>
        </authorList>
    </citation>
    <scope>NUCLEOTIDE SEQUENCE [LARGE SCALE GENOMIC DNA]</scope>
    <source>
        <strain evidence="2">Tsep2-gDNA-1</strain>
        <tissue evidence="2">Whole body</tissue>
    </source>
</reference>
<keyword evidence="1" id="KW-0812">Transmembrane</keyword>
<sequence length="110" mass="12955">MTETLERTLAPLLNIGSFCSLCMIKYPRGQPRAYLSYLYVLAIWGFLIYFCYYPRYVGHLQENDIVMNDFVPLGTITLILISLSRFKVQIFKYTPGSNIIYLIFYYFSFV</sequence>
<evidence type="ECO:0000313" key="3">
    <source>
        <dbReference type="Proteomes" id="UP000078541"/>
    </source>
</evidence>
<dbReference type="Proteomes" id="UP000078541">
    <property type="component" value="Unassembled WGS sequence"/>
</dbReference>
<keyword evidence="1" id="KW-0472">Membrane</keyword>
<evidence type="ECO:0000256" key="1">
    <source>
        <dbReference type="SAM" id="Phobius"/>
    </source>
</evidence>
<feature type="transmembrane region" description="Helical" evidence="1">
    <location>
        <begin position="33"/>
        <end position="53"/>
    </location>
</feature>
<evidence type="ECO:0000313" key="2">
    <source>
        <dbReference type="EMBL" id="KYN30710.1"/>
    </source>
</evidence>